<accession>A0AA97I5I9</accession>
<name>A0AA97I5I9_9MICO</name>
<proteinExistence type="predicted"/>
<organism evidence="4 5">
    <name type="scientific">Microbacterium betulae</name>
    <dbReference type="NCBI Taxonomy" id="2981139"/>
    <lineage>
        <taxon>Bacteria</taxon>
        <taxon>Bacillati</taxon>
        <taxon>Actinomycetota</taxon>
        <taxon>Actinomycetes</taxon>
        <taxon>Micrococcales</taxon>
        <taxon>Microbacteriaceae</taxon>
        <taxon>Microbacterium</taxon>
    </lineage>
</organism>
<protein>
    <submittedName>
        <fullName evidence="4">Extracellular solute-binding protein</fullName>
    </submittedName>
</protein>
<feature type="signal peptide" evidence="3">
    <location>
        <begin position="1"/>
        <end position="29"/>
    </location>
</feature>
<feature type="chain" id="PRO_5041685501" evidence="3">
    <location>
        <begin position="30"/>
        <end position="371"/>
    </location>
</feature>
<keyword evidence="5" id="KW-1185">Reference proteome</keyword>
<reference evidence="4 5" key="1">
    <citation type="submission" date="2023-02" db="EMBL/GenBank/DDBJ databases">
        <title>Microbacterium betulae sp. nov., isolated from birch wood.</title>
        <authorList>
            <person name="Pasciak M."/>
            <person name="Pawlik K.J."/>
            <person name="Martynowski D."/>
            <person name="Laczmanski L."/>
            <person name="Ciekot J."/>
            <person name="Szponar B."/>
            <person name="Wojcik-Fatla A."/>
            <person name="Mackiewicz B."/>
            <person name="Farian E."/>
            <person name="Cholewa G."/>
            <person name="Cholewa A."/>
            <person name="Dutkiewicz J."/>
        </authorList>
    </citation>
    <scope>NUCLEOTIDE SEQUENCE [LARGE SCALE GENOMIC DNA]</scope>
    <source>
        <strain evidence="4 5">AB</strain>
    </source>
</reference>
<dbReference type="RefSeq" id="WP_317139331.1">
    <property type="nucleotide sequence ID" value="NZ_CP118157.1"/>
</dbReference>
<dbReference type="Proteomes" id="UP001305498">
    <property type="component" value="Chromosome"/>
</dbReference>
<keyword evidence="2" id="KW-0479">Metal-binding</keyword>
<dbReference type="AlphaFoldDB" id="A0AA97I5I9"/>
<evidence type="ECO:0000256" key="1">
    <source>
        <dbReference type="ARBA" id="ARBA00022729"/>
    </source>
</evidence>
<gene>
    <name evidence="4" type="ORF">N8K70_15920</name>
</gene>
<evidence type="ECO:0000313" key="5">
    <source>
        <dbReference type="Proteomes" id="UP001305498"/>
    </source>
</evidence>
<dbReference type="SUPFAM" id="SSF53850">
    <property type="entry name" value="Periplasmic binding protein-like II"/>
    <property type="match status" value="1"/>
</dbReference>
<evidence type="ECO:0000313" key="4">
    <source>
        <dbReference type="EMBL" id="WOF22859.1"/>
    </source>
</evidence>
<dbReference type="GO" id="GO:0046872">
    <property type="term" value="F:metal ion binding"/>
    <property type="evidence" value="ECO:0007669"/>
    <property type="project" value="UniProtKB-KW"/>
</dbReference>
<dbReference type="PANTHER" id="PTHR30006:SF24">
    <property type="entry name" value="SLL0237 PROTEIN"/>
    <property type="match status" value="1"/>
</dbReference>
<dbReference type="PIRSF" id="PIRSF002825">
    <property type="entry name" value="CfbpA"/>
    <property type="match status" value="1"/>
</dbReference>
<dbReference type="KEGG" id="mbet:N8K70_15920"/>
<dbReference type="Gene3D" id="3.40.190.10">
    <property type="entry name" value="Periplasmic binding protein-like II"/>
    <property type="match status" value="2"/>
</dbReference>
<sequence>MRTAHGRRACVPIAVAAALVLAGCAGGSATVGSGSPVEVPGATAEGNEFMNELYRDAVESGATEVVLYGASQSTSTGMFEKFSERFPGITIVPQDAADSQTLTKLQVEAESGNRLADLYGGGIASATRIAEIPDVCTKADVRTAPDGVELPYSSDDLVLSYNMRFFSFVYNTELVAEEDAPRSWEDLLDPKWKGQLVMGDPTVIGGLRYVLTALLVPESADAWGEEYLAQLAAQDVNISQNEPTVPADVASGRFPVGVGVFSGYYQAQKAKGAPIEMVFPLDDGGNFLSSSGLCVVKDAPHADAALLYVNWLFSPEGQQVLAEVDNGYGLVPGSPGPFGAPPLDELDRLPATNTDPEFNAPYFAVIDRLFQ</sequence>
<dbReference type="EMBL" id="CP118157">
    <property type="protein sequence ID" value="WOF22859.1"/>
    <property type="molecule type" value="Genomic_DNA"/>
</dbReference>
<dbReference type="InterPro" id="IPR026045">
    <property type="entry name" value="Ferric-bd"/>
</dbReference>
<keyword evidence="2" id="KW-0408">Iron</keyword>
<keyword evidence="1 3" id="KW-0732">Signal</keyword>
<feature type="binding site" evidence="2">
    <location>
        <position position="264"/>
    </location>
    <ligand>
        <name>Fe cation</name>
        <dbReference type="ChEBI" id="CHEBI:24875"/>
    </ligand>
</feature>
<dbReference type="InterPro" id="IPR006059">
    <property type="entry name" value="SBP"/>
</dbReference>
<dbReference type="Pfam" id="PF13416">
    <property type="entry name" value="SBP_bac_8"/>
    <property type="match status" value="1"/>
</dbReference>
<dbReference type="PANTHER" id="PTHR30006">
    <property type="entry name" value="THIAMINE-BINDING PERIPLASMIC PROTEIN-RELATED"/>
    <property type="match status" value="1"/>
</dbReference>
<evidence type="ECO:0000256" key="3">
    <source>
        <dbReference type="SAM" id="SignalP"/>
    </source>
</evidence>
<dbReference type="PROSITE" id="PS51257">
    <property type="entry name" value="PROKAR_LIPOPROTEIN"/>
    <property type="match status" value="1"/>
</dbReference>
<evidence type="ECO:0000256" key="2">
    <source>
        <dbReference type="PIRSR" id="PIRSR002825-1"/>
    </source>
</evidence>